<dbReference type="STRING" id="1122146.IV53_GL000556"/>
<sequence>MSKKYQNTKYYVGLDIGTSSVGWAVTDANYELLKVNGHKTWGSRLFTEAETALERRTHRATRRRLQRRKQRLDLLDELFAEELAKVDPQFLLRLKESQYHMEDKSTDDKYVLFNDQNRTDGEFFTEYPTIYHLRSELMQGKKEDIRAVYLALHHIVKYRGHFLLPGDNYDMQGNLSELIKRLFKFIEETLFIEDLGLTDEIQSKIEEILLTKTKTRLDRQKEIVKLFNTKHQKLDDKQKKLLEAIFKLCLGLKGNMVNIFGDKGEYGIDFTDVEDKKKKVEFSADYDNNINDYVDFFGEYFELLEITKKINDTVIFSEILVDGKGFSESKVISYEKHQQDLRKLKTLLKSLDKTLGYKYGEGLYQKILLDDVKSNYVNYSGNSQKLKKCTKDEFYGFIKSKLNSVTKKEKVSEAQQKEIAQILADMEFGDYLPLQRTTDNGVIPNQLHKKELIEIIEQQTKYHDFFNDVDENGLTIKDKIISLMTFRIPYYVGPLNDYHKVADGTGHAWIEKKKDGKIYPWNFDEMVDTEATAEKFIKNLTNKCTYLKGEDVLPKESKLYSEFMLLNELNNIKIDNQKLDPKLKMKMVSELFMKKNEKITKKKIVDYLRSIGQANGNEMVSGIDREIKSDLKTIHKIQHYYQDASLEMAENIIRWNTIFNDSTSDILKDKITKAYGDVLTPGQIKGLSNLACKDWGKLSEKFLTGIRCDVGEFKNISIIQAMRDTNNNLMELLSNKYEFMDKIQEYNKEYYGDFTFKAEPSIMDDLYVGPGPKRAIWQAVRIVEEIKRIMGHDPEKIFLETTRTNRAPKVKNTKRYDALEKKYESVKEHEYAEVKKEFEIEKNDSLNIKKLFLYFTQLGHCMYSDEKIPYNELFTNRYDIDHIYPRSKTRDNSMDNLVLVKAECNRDKKDNYPIKLKTNIQQKCQVRWAYLRDKKLITEEKYNRLVRKTPLTEDELSQFIARQLVFTSQSVKATAEVFKRLYEDSKICYVKAENVSDFRYGSTRKMSKDDQPQPFIKNRDVNDFHHAKDAYLNIVVGNVYDVKFTQNPTRFIKANKDYSLNYIFRYPVNKKGENVWDPEQSMKIVEKTLKSNDVRVTKLVKPITSPISNETLHKALKCKPGSYLPRKSSKGTPLADVTKYGGYEKIKNAYYSIYKYTYMKKKECMEEFLLVPIPIHLVNNDEELPKYINDKIAERAKKKKLETVECIVKELYQGTLVRINGYDYRIAGSSGKQFELHNGINLIVEPWVEKVLKETDKFVRKSNSKLDKKQQKENTTETLIEKQLNDVFEYLCRKLNQGIFKNNKHTLPAKLLGDSIQKRFEDASIEDEFEVIKELISAIAKNPQNFKTIQKVLDISGSSIPRFNLKLTKNNVDEFIIKNESVTGLFTHEKVIFRK</sequence>
<keyword evidence="16" id="KW-1185">Reference proteome</keyword>
<evidence type="ECO:0000256" key="8">
    <source>
        <dbReference type="ARBA" id="ARBA00022884"/>
    </source>
</evidence>
<dbReference type="EMBL" id="JQBZ01000025">
    <property type="protein sequence ID" value="KRN88591.1"/>
    <property type="molecule type" value="Genomic_DNA"/>
</dbReference>
<dbReference type="GO" id="GO:0016787">
    <property type="term" value="F:hydrolase activity"/>
    <property type="evidence" value="ECO:0007669"/>
    <property type="project" value="UniProtKB-KW"/>
</dbReference>
<evidence type="ECO:0000259" key="14">
    <source>
        <dbReference type="PROSITE" id="PS51749"/>
    </source>
</evidence>
<keyword evidence="11" id="KW-0464">Manganese</keyword>
<evidence type="ECO:0000256" key="6">
    <source>
        <dbReference type="ARBA" id="ARBA00022801"/>
    </source>
</evidence>
<keyword evidence="3 13" id="KW-0540">Nuclease</keyword>
<comment type="caution">
    <text evidence="13">Lacks conserved residue(s) required for the propagation of feature annotation.</text>
</comment>
<dbReference type="Pfam" id="PF13395">
    <property type="entry name" value="HNH_4"/>
    <property type="match status" value="1"/>
</dbReference>
<dbReference type="InterPro" id="IPR032240">
    <property type="entry name" value="Cas9_REC"/>
</dbReference>
<dbReference type="InterPro" id="IPR003615">
    <property type="entry name" value="HNH_nuc"/>
</dbReference>
<evidence type="ECO:0000256" key="3">
    <source>
        <dbReference type="ARBA" id="ARBA00022722"/>
    </source>
</evidence>
<dbReference type="RefSeq" id="WP_035463602.1">
    <property type="nucleotide sequence ID" value="NZ_JQBZ01000025.1"/>
</dbReference>
<dbReference type="GO" id="GO:0003677">
    <property type="term" value="F:DNA binding"/>
    <property type="evidence" value="ECO:0007669"/>
    <property type="project" value="UniProtKB-UniRule"/>
</dbReference>
<name>A0A0R2KGU9_9LACO</name>
<dbReference type="GO" id="GO:0004519">
    <property type="term" value="F:endonuclease activity"/>
    <property type="evidence" value="ECO:0007669"/>
    <property type="project" value="UniProtKB-UniRule"/>
</dbReference>
<dbReference type="PROSITE" id="PS51749">
    <property type="entry name" value="HNH_CAS9"/>
    <property type="match status" value="1"/>
</dbReference>
<evidence type="ECO:0000256" key="13">
    <source>
        <dbReference type="HAMAP-Rule" id="MF_01480"/>
    </source>
</evidence>
<keyword evidence="7" id="KW-0460">Magnesium</keyword>
<organism evidence="15 16">
    <name type="scientific">Ligilactobacillus ceti DSM 22408</name>
    <dbReference type="NCBI Taxonomy" id="1122146"/>
    <lineage>
        <taxon>Bacteria</taxon>
        <taxon>Bacillati</taxon>
        <taxon>Bacillota</taxon>
        <taxon>Bacilli</taxon>
        <taxon>Lactobacillales</taxon>
        <taxon>Lactobacillaceae</taxon>
        <taxon>Ligilactobacillus</taxon>
    </lineage>
</organism>
<dbReference type="NCBIfam" id="TIGR01865">
    <property type="entry name" value="cas_Csn1"/>
    <property type="match status" value="1"/>
</dbReference>
<evidence type="ECO:0000256" key="11">
    <source>
        <dbReference type="ARBA" id="ARBA00023211"/>
    </source>
</evidence>
<dbReference type="Pfam" id="PF16592">
    <property type="entry name" value="Cas9_REC"/>
    <property type="match status" value="1"/>
</dbReference>
<dbReference type="OrthoDB" id="9757607at2"/>
<evidence type="ECO:0000313" key="16">
    <source>
        <dbReference type="Proteomes" id="UP000051500"/>
    </source>
</evidence>
<comment type="cofactor">
    <cofactor evidence="1">
        <name>Mg(2+)</name>
        <dbReference type="ChEBI" id="CHEBI:18420"/>
    </cofactor>
</comment>
<feature type="active site" description="Proton acceptor for HNH nuclease domain" evidence="13">
    <location>
        <position position="882"/>
    </location>
</feature>
<dbReference type="Pfam" id="PF16595">
    <property type="entry name" value="Cas9_PI"/>
    <property type="match status" value="1"/>
</dbReference>
<evidence type="ECO:0000256" key="5">
    <source>
        <dbReference type="ARBA" id="ARBA00022759"/>
    </source>
</evidence>
<proteinExistence type="inferred from homology"/>
<comment type="domain">
    <text evidence="13">Has 2 endonuclease domains. The discontinuous RuvC-like domain cleaves the target DNA noncomplementary to crRNA while the HNH nuclease domain cleaves the target DNA complementary to crRNA.</text>
</comment>
<comment type="function">
    <text evidence="13">CRISPR (clustered regularly interspaced short palindromic repeat) is an adaptive immune system that provides protection against mobile genetic elements (viruses, transposable elements and conjugative plasmids). CRISPR clusters contain spacers, sequences complementary to antecedent mobile elements, and target invading nucleic acids. CRISPR clusters are transcribed and processed into CRISPR RNA (crRNA). In type II CRISPR systems correct processing of pre-crRNA requires a trans-encoded small RNA (tracrRNA), endogenous ribonuclease 3 (rnc) and this protein. The tracrRNA serves as a guide for ribonuclease 3-aided processing of pre-crRNA. Subsequently Cas9/crRNA/tracrRNA endonucleolytically cleaves linear or circular dsDNA target complementary to the spacer; Cas9 is inactive in the absence of the 2 guide RNAs (gRNA). Cas9 recognizes the protospacer adjacent motif (PAM) in the CRISPR repeat sequences to help distinguish self versus nonself, as targets within the bacterial CRISPR locus do not have PAMs. PAM recognition is also required for catalytic activity.</text>
</comment>
<keyword evidence="9 13" id="KW-0051">Antiviral defense</keyword>
<evidence type="ECO:0000256" key="12">
    <source>
        <dbReference type="ARBA" id="ARBA00046380"/>
    </source>
</evidence>
<dbReference type="HAMAP" id="MF_01480">
    <property type="entry name" value="Cas9"/>
    <property type="match status" value="1"/>
</dbReference>
<dbReference type="InterPro" id="IPR032237">
    <property type="entry name" value="Cas9_PI"/>
</dbReference>
<dbReference type="Gene3D" id="3.30.420.10">
    <property type="entry name" value="Ribonuclease H-like superfamily/Ribonuclease H"/>
    <property type="match status" value="1"/>
</dbReference>
<protein>
    <recommendedName>
        <fullName evidence="13">CRISPR-associated endonuclease Cas9</fullName>
        <ecNumber evidence="13">3.1.-.-</ecNumber>
    </recommendedName>
</protein>
<dbReference type="eggNOG" id="COG3513">
    <property type="taxonomic scope" value="Bacteria"/>
</dbReference>
<gene>
    <name evidence="13" type="primary">cas9</name>
    <name evidence="15" type="ORF">IV53_GL000556</name>
</gene>
<dbReference type="GO" id="GO:0051607">
    <property type="term" value="P:defense response to virus"/>
    <property type="evidence" value="ECO:0007669"/>
    <property type="project" value="UniProtKB-UniRule"/>
</dbReference>
<keyword evidence="4" id="KW-0479">Metal-binding</keyword>
<evidence type="ECO:0000256" key="9">
    <source>
        <dbReference type="ARBA" id="ARBA00023118"/>
    </source>
</evidence>
<keyword evidence="6 13" id="KW-0378">Hydrolase</keyword>
<dbReference type="InterPro" id="IPR028629">
    <property type="entry name" value="Cas9"/>
</dbReference>
<evidence type="ECO:0000256" key="7">
    <source>
        <dbReference type="ARBA" id="ARBA00022842"/>
    </source>
</evidence>
<reference evidence="15 16" key="1">
    <citation type="journal article" date="2015" name="Genome Announc.">
        <title>Expanding the biotechnology potential of lactobacilli through comparative genomics of 213 strains and associated genera.</title>
        <authorList>
            <person name="Sun Z."/>
            <person name="Harris H.M."/>
            <person name="McCann A."/>
            <person name="Guo C."/>
            <person name="Argimon S."/>
            <person name="Zhang W."/>
            <person name="Yang X."/>
            <person name="Jeffery I.B."/>
            <person name="Cooney J.C."/>
            <person name="Kagawa T.F."/>
            <person name="Liu W."/>
            <person name="Song Y."/>
            <person name="Salvetti E."/>
            <person name="Wrobel A."/>
            <person name="Rasinkangas P."/>
            <person name="Parkhill J."/>
            <person name="Rea M.C."/>
            <person name="O'Sullivan O."/>
            <person name="Ritari J."/>
            <person name="Douillard F.P."/>
            <person name="Paul Ross R."/>
            <person name="Yang R."/>
            <person name="Briner A.E."/>
            <person name="Felis G.E."/>
            <person name="de Vos W.M."/>
            <person name="Barrangou R."/>
            <person name="Klaenhammer T.R."/>
            <person name="Caufield P.W."/>
            <person name="Cui Y."/>
            <person name="Zhang H."/>
            <person name="O'Toole P.W."/>
        </authorList>
    </citation>
    <scope>NUCLEOTIDE SEQUENCE [LARGE SCALE GENOMIC DNA]</scope>
    <source>
        <strain evidence="15 16">DSM 22408</strain>
    </source>
</reference>
<dbReference type="InterPro" id="IPR055228">
    <property type="entry name" value="Cas9_RuvC"/>
</dbReference>
<dbReference type="PATRIC" id="fig|1122146.4.peg.571"/>
<comment type="similarity">
    <text evidence="2">Belongs to the CRISPR-associated protein Cas9 family. Subtype II-A subfamily.</text>
</comment>
<dbReference type="InterPro" id="IPR033114">
    <property type="entry name" value="HNH_CAS9"/>
</dbReference>
<dbReference type="GO" id="GO:0046872">
    <property type="term" value="F:metal ion binding"/>
    <property type="evidence" value="ECO:0007669"/>
    <property type="project" value="UniProtKB-UniRule"/>
</dbReference>
<comment type="caution">
    <text evidence="15">The sequence shown here is derived from an EMBL/GenBank/DDBJ whole genome shotgun (WGS) entry which is preliminary data.</text>
</comment>
<feature type="active site" description="For RuvC-like nuclease domain" evidence="13">
    <location>
        <position position="15"/>
    </location>
</feature>
<evidence type="ECO:0000313" key="15">
    <source>
        <dbReference type="EMBL" id="KRN88591.1"/>
    </source>
</evidence>
<keyword evidence="5 13" id="KW-0255">Endonuclease</keyword>
<dbReference type="EC" id="3.1.-.-" evidence="13"/>
<evidence type="ECO:0000256" key="10">
    <source>
        <dbReference type="ARBA" id="ARBA00023125"/>
    </source>
</evidence>
<keyword evidence="10 13" id="KW-0238">DNA-binding</keyword>
<dbReference type="InterPro" id="IPR036397">
    <property type="entry name" value="RNaseH_sf"/>
</dbReference>
<comment type="subunit">
    <text evidence="12 13">Monomer. Binds crRNA and tracrRNA.</text>
</comment>
<evidence type="ECO:0000256" key="4">
    <source>
        <dbReference type="ARBA" id="ARBA00022723"/>
    </source>
</evidence>
<evidence type="ECO:0000256" key="2">
    <source>
        <dbReference type="ARBA" id="ARBA00005244"/>
    </source>
</evidence>
<feature type="domain" description="HNH Cas9-type" evidence="14">
    <location>
        <begin position="804"/>
        <end position="964"/>
    </location>
</feature>
<dbReference type="GO" id="GO:0003723">
    <property type="term" value="F:RNA binding"/>
    <property type="evidence" value="ECO:0007669"/>
    <property type="project" value="UniProtKB-UniRule"/>
</dbReference>
<comment type="similarity">
    <text evidence="13">Belongs to the CRISPR-associated Cas9 family.</text>
</comment>
<dbReference type="Pfam" id="PF22702">
    <property type="entry name" value="Cas9_RuvC"/>
    <property type="match status" value="1"/>
</dbReference>
<dbReference type="Gene3D" id="1.10.30.50">
    <property type="match status" value="1"/>
</dbReference>
<dbReference type="Pfam" id="PF16593">
    <property type="entry name" value="Cas9-BH"/>
    <property type="match status" value="1"/>
</dbReference>
<accession>A0A0R2KGU9</accession>
<dbReference type="GO" id="GO:0043571">
    <property type="term" value="P:maintenance of CRISPR repeat elements"/>
    <property type="evidence" value="ECO:0007669"/>
    <property type="project" value="UniProtKB-UniRule"/>
</dbReference>
<dbReference type="Proteomes" id="UP000051500">
    <property type="component" value="Unassembled WGS sequence"/>
</dbReference>
<evidence type="ECO:0000256" key="1">
    <source>
        <dbReference type="ARBA" id="ARBA00001946"/>
    </source>
</evidence>
<dbReference type="InterPro" id="IPR032239">
    <property type="entry name" value="Cas9-BH"/>
</dbReference>
<keyword evidence="8 13" id="KW-0694">RNA-binding</keyword>